<organism evidence="2 3">
    <name type="scientific">Seiridium cardinale</name>
    <dbReference type="NCBI Taxonomy" id="138064"/>
    <lineage>
        <taxon>Eukaryota</taxon>
        <taxon>Fungi</taxon>
        <taxon>Dikarya</taxon>
        <taxon>Ascomycota</taxon>
        <taxon>Pezizomycotina</taxon>
        <taxon>Sordariomycetes</taxon>
        <taxon>Xylariomycetidae</taxon>
        <taxon>Amphisphaeriales</taxon>
        <taxon>Sporocadaceae</taxon>
        <taxon>Seiridium</taxon>
    </lineage>
</organism>
<sequence length="103" mass="11536">MSSKQQQNDPSSFKEQLDHQARLARDPNYGKEEPQPTLLEKVVDYVPAAGKILGIEKKEEETAKTPKTVVPGPPERPHHDVPIEEFLKDQHRSKKGASGQALE</sequence>
<evidence type="ECO:0000313" key="2">
    <source>
        <dbReference type="EMBL" id="KAK9774182.1"/>
    </source>
</evidence>
<accession>A0ABR2XKC6</accession>
<feature type="region of interest" description="Disordered" evidence="1">
    <location>
        <begin position="1"/>
        <end position="36"/>
    </location>
</feature>
<dbReference type="EMBL" id="JARVKM010000043">
    <property type="protein sequence ID" value="KAK9774182.1"/>
    <property type="molecule type" value="Genomic_DNA"/>
</dbReference>
<protein>
    <submittedName>
        <fullName evidence="2">Uncharacterized protein</fullName>
    </submittedName>
</protein>
<proteinExistence type="predicted"/>
<comment type="caution">
    <text evidence="2">The sequence shown here is derived from an EMBL/GenBank/DDBJ whole genome shotgun (WGS) entry which is preliminary data.</text>
</comment>
<keyword evidence="3" id="KW-1185">Reference proteome</keyword>
<reference evidence="2 3" key="1">
    <citation type="submission" date="2024-02" db="EMBL/GenBank/DDBJ databases">
        <title>First draft genome assembly of two strains of Seiridium cardinale.</title>
        <authorList>
            <person name="Emiliani G."/>
            <person name="Scali E."/>
        </authorList>
    </citation>
    <scope>NUCLEOTIDE SEQUENCE [LARGE SCALE GENOMIC DNA]</scope>
    <source>
        <strain evidence="2 3">BM-138-000479</strain>
    </source>
</reference>
<feature type="compositionally biased region" description="Polar residues" evidence="1">
    <location>
        <begin position="1"/>
        <end position="14"/>
    </location>
</feature>
<feature type="region of interest" description="Disordered" evidence="1">
    <location>
        <begin position="56"/>
        <end position="103"/>
    </location>
</feature>
<gene>
    <name evidence="2" type="ORF">SCAR479_09046</name>
</gene>
<name>A0ABR2XKC6_9PEZI</name>
<evidence type="ECO:0000313" key="3">
    <source>
        <dbReference type="Proteomes" id="UP001465668"/>
    </source>
</evidence>
<feature type="compositionally biased region" description="Basic and acidic residues" evidence="1">
    <location>
        <begin position="75"/>
        <end position="90"/>
    </location>
</feature>
<dbReference type="Proteomes" id="UP001465668">
    <property type="component" value="Unassembled WGS sequence"/>
</dbReference>
<evidence type="ECO:0000256" key="1">
    <source>
        <dbReference type="SAM" id="MobiDB-lite"/>
    </source>
</evidence>
<feature type="compositionally biased region" description="Basic and acidic residues" evidence="1">
    <location>
        <begin position="15"/>
        <end position="34"/>
    </location>
</feature>